<dbReference type="InterPro" id="IPR014327">
    <property type="entry name" value="RNA_pol_sigma70_bacteroid"/>
</dbReference>
<dbReference type="NCBIfam" id="TIGR02985">
    <property type="entry name" value="Sig70_bacteroi1"/>
    <property type="match status" value="1"/>
</dbReference>
<keyword evidence="3 6" id="KW-0731">Sigma factor</keyword>
<keyword evidence="10" id="KW-1185">Reference proteome</keyword>
<keyword evidence="5 6" id="KW-0804">Transcription</keyword>
<evidence type="ECO:0000256" key="6">
    <source>
        <dbReference type="RuleBase" id="RU000716"/>
    </source>
</evidence>
<proteinExistence type="inferred from homology"/>
<feature type="domain" description="RNA polymerase sigma factor 70 region 4 type 2" evidence="8">
    <location>
        <begin position="124"/>
        <end position="175"/>
    </location>
</feature>
<gene>
    <name evidence="9" type="ORF">SAMN04488122_3224</name>
</gene>
<evidence type="ECO:0000256" key="1">
    <source>
        <dbReference type="ARBA" id="ARBA00010641"/>
    </source>
</evidence>
<dbReference type="Gene3D" id="1.10.10.10">
    <property type="entry name" value="Winged helix-like DNA-binding domain superfamily/Winged helix DNA-binding domain"/>
    <property type="match status" value="1"/>
</dbReference>
<dbReference type="Pfam" id="PF08281">
    <property type="entry name" value="Sigma70_r4_2"/>
    <property type="match status" value="1"/>
</dbReference>
<dbReference type="EMBL" id="FOJG01000001">
    <property type="protein sequence ID" value="SEW43473.1"/>
    <property type="molecule type" value="Genomic_DNA"/>
</dbReference>
<dbReference type="InterPro" id="IPR000838">
    <property type="entry name" value="RNA_pol_sigma70_ECF_CS"/>
</dbReference>
<dbReference type="InterPro" id="IPR013325">
    <property type="entry name" value="RNA_pol_sigma_r2"/>
</dbReference>
<dbReference type="InterPro" id="IPR036388">
    <property type="entry name" value="WH-like_DNA-bd_sf"/>
</dbReference>
<dbReference type="SUPFAM" id="SSF88659">
    <property type="entry name" value="Sigma3 and sigma4 domains of RNA polymerase sigma factors"/>
    <property type="match status" value="1"/>
</dbReference>
<name>A0A1I0RQB1_9BACT</name>
<evidence type="ECO:0000256" key="4">
    <source>
        <dbReference type="ARBA" id="ARBA00023125"/>
    </source>
</evidence>
<evidence type="ECO:0000256" key="3">
    <source>
        <dbReference type="ARBA" id="ARBA00023082"/>
    </source>
</evidence>
<dbReference type="InterPro" id="IPR013324">
    <property type="entry name" value="RNA_pol_sigma_r3/r4-like"/>
</dbReference>
<dbReference type="PANTHER" id="PTHR43133">
    <property type="entry name" value="RNA POLYMERASE ECF-TYPE SIGMA FACTO"/>
    <property type="match status" value="1"/>
</dbReference>
<feature type="domain" description="RNA polymerase sigma-70 region 2" evidence="7">
    <location>
        <begin position="26"/>
        <end position="91"/>
    </location>
</feature>
<dbReference type="RefSeq" id="WP_089896387.1">
    <property type="nucleotide sequence ID" value="NZ_FOJG01000001.1"/>
</dbReference>
<keyword evidence="4 6" id="KW-0238">DNA-binding</keyword>
<dbReference type="InterPro" id="IPR014284">
    <property type="entry name" value="RNA_pol_sigma-70_dom"/>
</dbReference>
<dbReference type="InterPro" id="IPR013249">
    <property type="entry name" value="RNA_pol_sigma70_r4_t2"/>
</dbReference>
<evidence type="ECO:0000256" key="2">
    <source>
        <dbReference type="ARBA" id="ARBA00023015"/>
    </source>
</evidence>
<dbReference type="Proteomes" id="UP000199310">
    <property type="component" value="Unassembled WGS sequence"/>
</dbReference>
<dbReference type="InterPro" id="IPR007627">
    <property type="entry name" value="RNA_pol_sigma70_r2"/>
</dbReference>
<sequence>MEENVFNEQALLLSVSAGDEHAFSLLYHHYYQLLRPFVWKLTRSATDTEEIIQETFIRVWLYRDKLPEIINFRAWIFKVTSRENLTYLRKKLPAMATADEDTDTSAQAPVNTPFQSLQAAEVKQLISEAINQFPDQRRKIFRMSRDEGMTAAEIAAALSISVQTVHNTVTTALKQIRDYLEAHGYIIPSLIYLLLHLL</sequence>
<organism evidence="9 10">
    <name type="scientific">Chitinophaga arvensicola</name>
    <dbReference type="NCBI Taxonomy" id="29529"/>
    <lineage>
        <taxon>Bacteria</taxon>
        <taxon>Pseudomonadati</taxon>
        <taxon>Bacteroidota</taxon>
        <taxon>Chitinophagia</taxon>
        <taxon>Chitinophagales</taxon>
        <taxon>Chitinophagaceae</taxon>
        <taxon>Chitinophaga</taxon>
    </lineage>
</organism>
<dbReference type="GO" id="GO:0006352">
    <property type="term" value="P:DNA-templated transcription initiation"/>
    <property type="evidence" value="ECO:0007669"/>
    <property type="project" value="InterPro"/>
</dbReference>
<protein>
    <recommendedName>
        <fullName evidence="6">RNA polymerase sigma factor</fullName>
    </recommendedName>
</protein>
<keyword evidence="2 6" id="KW-0805">Transcription regulation</keyword>
<dbReference type="NCBIfam" id="TIGR02937">
    <property type="entry name" value="sigma70-ECF"/>
    <property type="match status" value="1"/>
</dbReference>
<dbReference type="GO" id="GO:0003677">
    <property type="term" value="F:DNA binding"/>
    <property type="evidence" value="ECO:0007669"/>
    <property type="project" value="UniProtKB-KW"/>
</dbReference>
<evidence type="ECO:0000259" key="7">
    <source>
        <dbReference type="Pfam" id="PF04542"/>
    </source>
</evidence>
<dbReference type="AlphaFoldDB" id="A0A1I0RQB1"/>
<evidence type="ECO:0000259" key="8">
    <source>
        <dbReference type="Pfam" id="PF08281"/>
    </source>
</evidence>
<dbReference type="PANTHER" id="PTHR43133:SF46">
    <property type="entry name" value="RNA POLYMERASE SIGMA-70 FACTOR ECF SUBFAMILY"/>
    <property type="match status" value="1"/>
</dbReference>
<dbReference type="Pfam" id="PF04542">
    <property type="entry name" value="Sigma70_r2"/>
    <property type="match status" value="1"/>
</dbReference>
<accession>A0A1I0RQB1</accession>
<evidence type="ECO:0000313" key="9">
    <source>
        <dbReference type="EMBL" id="SEW43473.1"/>
    </source>
</evidence>
<comment type="similarity">
    <text evidence="1 6">Belongs to the sigma-70 factor family. ECF subfamily.</text>
</comment>
<evidence type="ECO:0000256" key="5">
    <source>
        <dbReference type="ARBA" id="ARBA00023163"/>
    </source>
</evidence>
<dbReference type="GO" id="GO:0016987">
    <property type="term" value="F:sigma factor activity"/>
    <property type="evidence" value="ECO:0007669"/>
    <property type="project" value="UniProtKB-KW"/>
</dbReference>
<dbReference type="OrthoDB" id="799938at2"/>
<dbReference type="PROSITE" id="PS01063">
    <property type="entry name" value="SIGMA70_ECF"/>
    <property type="match status" value="1"/>
</dbReference>
<dbReference type="Gene3D" id="1.10.1740.10">
    <property type="match status" value="1"/>
</dbReference>
<reference evidence="10" key="1">
    <citation type="submission" date="2016-10" db="EMBL/GenBank/DDBJ databases">
        <authorList>
            <person name="Varghese N."/>
            <person name="Submissions S."/>
        </authorList>
    </citation>
    <scope>NUCLEOTIDE SEQUENCE [LARGE SCALE GENOMIC DNA]</scope>
    <source>
        <strain evidence="10">DSM 3695</strain>
    </source>
</reference>
<dbReference type="CDD" id="cd06171">
    <property type="entry name" value="Sigma70_r4"/>
    <property type="match status" value="1"/>
</dbReference>
<dbReference type="STRING" id="29529.SAMN04488122_3224"/>
<dbReference type="SUPFAM" id="SSF88946">
    <property type="entry name" value="Sigma2 domain of RNA polymerase sigma factors"/>
    <property type="match status" value="1"/>
</dbReference>
<evidence type="ECO:0000313" key="10">
    <source>
        <dbReference type="Proteomes" id="UP000199310"/>
    </source>
</evidence>
<dbReference type="InterPro" id="IPR039425">
    <property type="entry name" value="RNA_pol_sigma-70-like"/>
</dbReference>